<proteinExistence type="predicted"/>
<sequence length="519" mass="62277">MRFIYVFQPTSKLESSLPNELYQFIFLYLKSSDIVYSFFNLNNRFDCLIYPFTCAIDLSNLDDRLLHIYSHCILPKIRHNIKTIKLEDKHIDNIFLSNNYYLNLKSLVFLRTDKKYDKYSSSFLQLFSHLISLKMIFIDEMFHSDMYSILFQNNCRVQTVMVENGGFSRLYNTNFHTCQIKQLKLQLNYQHEFYFLINRLPLIEYLYIELCKGIQNGEQDHYQNHYENIPTLLKLKEFVFCSSEVTNYTYLELFISLCSNLQHLSLNLASDQSIDGHRLEQSLLKLSKLIKFNFCIDNPMTTIHYIETYQTSYWLENYAIISFRTSVWRNRQCIFSLPYSFSKFYFGLNDMADYQTNVNYDDILMYSKRNMTEAFFISDNKPFTLKFFQFIKQICGKTTKLTINSYAVNTRLDDDLMNNNDFVLINVVYLKLSINKLEFKYLKRLLLMTPNVQQLEMLWTLSMLILDLKTKYYLQLQPIFSRIRHVHIFNYPFDIVELPEEIKLMFPNATVNKQYIKFN</sequence>
<dbReference type="Proteomes" id="UP000682733">
    <property type="component" value="Unassembled WGS sequence"/>
</dbReference>
<reference evidence="1" key="1">
    <citation type="submission" date="2021-02" db="EMBL/GenBank/DDBJ databases">
        <authorList>
            <person name="Nowell W R."/>
        </authorList>
    </citation>
    <scope>NUCLEOTIDE SEQUENCE</scope>
</reference>
<accession>A0A8S2FGM7</accession>
<evidence type="ECO:0000313" key="1">
    <source>
        <dbReference type="EMBL" id="CAF1448570.1"/>
    </source>
</evidence>
<dbReference type="EMBL" id="CAJNOK010029512">
    <property type="protein sequence ID" value="CAF1448570.1"/>
    <property type="molecule type" value="Genomic_DNA"/>
</dbReference>
<name>A0A8S2FGM7_9BILA</name>
<dbReference type="AlphaFoldDB" id="A0A8S2FGM7"/>
<evidence type="ECO:0000313" key="2">
    <source>
        <dbReference type="EMBL" id="CAF4243669.1"/>
    </source>
</evidence>
<evidence type="ECO:0000313" key="3">
    <source>
        <dbReference type="Proteomes" id="UP000677228"/>
    </source>
</evidence>
<gene>
    <name evidence="1" type="ORF">OVA965_LOCUS34733</name>
    <name evidence="2" type="ORF">TMI583_LOCUS35670</name>
</gene>
<dbReference type="EMBL" id="CAJOBA010051337">
    <property type="protein sequence ID" value="CAF4243669.1"/>
    <property type="molecule type" value="Genomic_DNA"/>
</dbReference>
<evidence type="ECO:0008006" key="4">
    <source>
        <dbReference type="Google" id="ProtNLM"/>
    </source>
</evidence>
<comment type="caution">
    <text evidence="1">The sequence shown here is derived from an EMBL/GenBank/DDBJ whole genome shotgun (WGS) entry which is preliminary data.</text>
</comment>
<organism evidence="1 3">
    <name type="scientific">Didymodactylos carnosus</name>
    <dbReference type="NCBI Taxonomy" id="1234261"/>
    <lineage>
        <taxon>Eukaryota</taxon>
        <taxon>Metazoa</taxon>
        <taxon>Spiralia</taxon>
        <taxon>Gnathifera</taxon>
        <taxon>Rotifera</taxon>
        <taxon>Eurotatoria</taxon>
        <taxon>Bdelloidea</taxon>
        <taxon>Philodinida</taxon>
        <taxon>Philodinidae</taxon>
        <taxon>Didymodactylos</taxon>
    </lineage>
</organism>
<dbReference type="Proteomes" id="UP000677228">
    <property type="component" value="Unassembled WGS sequence"/>
</dbReference>
<protein>
    <recommendedName>
        <fullName evidence="4">F-box domain-containing protein</fullName>
    </recommendedName>
</protein>